<evidence type="ECO:0000256" key="2">
    <source>
        <dbReference type="SAM" id="SignalP"/>
    </source>
</evidence>
<evidence type="ECO:0000313" key="3">
    <source>
        <dbReference type="EMBL" id="KAL2265179.1"/>
    </source>
</evidence>
<evidence type="ECO:0000313" key="4">
    <source>
        <dbReference type="Proteomes" id="UP001600064"/>
    </source>
</evidence>
<proteinExistence type="predicted"/>
<organism evidence="3 4">
    <name type="scientific">Remersonia thermophila</name>
    <dbReference type="NCBI Taxonomy" id="72144"/>
    <lineage>
        <taxon>Eukaryota</taxon>
        <taxon>Fungi</taxon>
        <taxon>Dikarya</taxon>
        <taxon>Ascomycota</taxon>
        <taxon>Pezizomycotina</taxon>
        <taxon>Sordariomycetes</taxon>
        <taxon>Sordariomycetidae</taxon>
        <taxon>Sordariales</taxon>
        <taxon>Sordariales incertae sedis</taxon>
        <taxon>Remersonia</taxon>
    </lineage>
</organism>
<reference evidence="3 4" key="1">
    <citation type="journal article" date="2024" name="Commun. Biol.">
        <title>Comparative genomic analysis of thermophilic fungi reveals convergent evolutionary adaptations and gene losses.</title>
        <authorList>
            <person name="Steindorff A.S."/>
            <person name="Aguilar-Pontes M.V."/>
            <person name="Robinson A.J."/>
            <person name="Andreopoulos B."/>
            <person name="LaButti K."/>
            <person name="Kuo A."/>
            <person name="Mondo S."/>
            <person name="Riley R."/>
            <person name="Otillar R."/>
            <person name="Haridas S."/>
            <person name="Lipzen A."/>
            <person name="Grimwood J."/>
            <person name="Schmutz J."/>
            <person name="Clum A."/>
            <person name="Reid I.D."/>
            <person name="Moisan M.C."/>
            <person name="Butler G."/>
            <person name="Nguyen T.T.M."/>
            <person name="Dewar K."/>
            <person name="Conant G."/>
            <person name="Drula E."/>
            <person name="Henrissat B."/>
            <person name="Hansel C."/>
            <person name="Singer S."/>
            <person name="Hutchinson M.I."/>
            <person name="de Vries R.P."/>
            <person name="Natvig D.O."/>
            <person name="Powell A.J."/>
            <person name="Tsang A."/>
            <person name="Grigoriev I.V."/>
        </authorList>
    </citation>
    <scope>NUCLEOTIDE SEQUENCE [LARGE SCALE GENOMIC DNA]</scope>
    <source>
        <strain evidence="3 4">ATCC 22073</strain>
    </source>
</reference>
<evidence type="ECO:0000256" key="1">
    <source>
        <dbReference type="SAM" id="MobiDB-lite"/>
    </source>
</evidence>
<feature type="compositionally biased region" description="Basic and acidic residues" evidence="1">
    <location>
        <begin position="102"/>
        <end position="123"/>
    </location>
</feature>
<keyword evidence="4" id="KW-1185">Reference proteome</keyword>
<dbReference type="GeneID" id="98127616"/>
<protein>
    <submittedName>
        <fullName evidence="3">Uncharacterized protein</fullName>
    </submittedName>
</protein>
<dbReference type="EMBL" id="JAZGUE010000006">
    <property type="protein sequence ID" value="KAL2265179.1"/>
    <property type="molecule type" value="Genomic_DNA"/>
</dbReference>
<name>A0ABR4D470_9PEZI</name>
<feature type="chain" id="PRO_5045557635" evidence="2">
    <location>
        <begin position="19"/>
        <end position="215"/>
    </location>
</feature>
<dbReference type="Proteomes" id="UP001600064">
    <property type="component" value="Unassembled WGS sequence"/>
</dbReference>
<gene>
    <name evidence="3" type="ORF">VTJ83DRAFT_6279</name>
</gene>
<feature type="signal peptide" evidence="2">
    <location>
        <begin position="1"/>
        <end position="18"/>
    </location>
</feature>
<feature type="region of interest" description="Disordered" evidence="1">
    <location>
        <begin position="90"/>
        <end position="137"/>
    </location>
</feature>
<accession>A0ABR4D470</accession>
<keyword evidence="2" id="KW-0732">Signal</keyword>
<comment type="caution">
    <text evidence="3">The sequence shown here is derived from an EMBL/GenBank/DDBJ whole genome shotgun (WGS) entry which is preliminary data.</text>
</comment>
<dbReference type="RefSeq" id="XP_070863906.1">
    <property type="nucleotide sequence ID" value="XM_071012972.1"/>
</dbReference>
<sequence>MRWLVWRWLVSWVGEAVSERPSCPARSSAARGKRVSTEECMYYTPPSMPPLRRMLRLDPRRPPRNRPFVGPTRVSRCGGSVYIHTRRPRLQPFSNDPAASAEVDHNDTNRFSRRERPASHVEDSMAPMNPHGIRVASKDPPVRARHFAERKKAHAIVDSAAPCSAASPTLSAFDMNPHGHPRRVATAFHLPGPQRKLASALEYKKNYETRPERAD</sequence>